<accession>A0A542YA37</accession>
<evidence type="ECO:0000256" key="1">
    <source>
        <dbReference type="SAM" id="MobiDB-lite"/>
    </source>
</evidence>
<gene>
    <name evidence="4" type="ORF">FB468_2895</name>
</gene>
<feature type="transmembrane region" description="Helical" evidence="2">
    <location>
        <begin position="133"/>
        <end position="154"/>
    </location>
</feature>
<evidence type="ECO:0000259" key="3">
    <source>
        <dbReference type="Pfam" id="PF04892"/>
    </source>
</evidence>
<sequence length="181" mass="19457">MLATILVGYPWLTPFLLVSFIAASPLLARWLLPRRGLTWALLWAAVAVVLALVFWPTAREMTVSCETYWSIPHPRAVEPFANLVLFVPPVFFAAVLAGRPLLAAIGGSAASAVIELTQALAPALGRSCSANDWLANSLGAFIGAALAWAAIAIATRQARPSPRYPQGRPQASRRTTRSGRR</sequence>
<evidence type="ECO:0000313" key="4">
    <source>
        <dbReference type="EMBL" id="TQL44824.1"/>
    </source>
</evidence>
<keyword evidence="2" id="KW-0472">Membrane</keyword>
<dbReference type="Proteomes" id="UP000319094">
    <property type="component" value="Unassembled WGS sequence"/>
</dbReference>
<proteinExistence type="predicted"/>
<evidence type="ECO:0000256" key="2">
    <source>
        <dbReference type="SAM" id="Phobius"/>
    </source>
</evidence>
<feature type="transmembrane region" description="Helical" evidence="2">
    <location>
        <begin position="39"/>
        <end position="56"/>
    </location>
</feature>
<name>A0A542YA37_9MICO</name>
<evidence type="ECO:0000313" key="5">
    <source>
        <dbReference type="Proteomes" id="UP000319094"/>
    </source>
</evidence>
<keyword evidence="2" id="KW-1133">Transmembrane helix</keyword>
<dbReference type="RefSeq" id="WP_170219750.1">
    <property type="nucleotide sequence ID" value="NZ_BAAAUY010000018.1"/>
</dbReference>
<comment type="caution">
    <text evidence="4">The sequence shown here is derived from an EMBL/GenBank/DDBJ whole genome shotgun (WGS) entry which is preliminary data.</text>
</comment>
<feature type="transmembrane region" description="Helical" evidence="2">
    <location>
        <begin position="12"/>
        <end position="32"/>
    </location>
</feature>
<protein>
    <submittedName>
        <fullName evidence="4">VanZ like protein</fullName>
    </submittedName>
</protein>
<keyword evidence="2" id="KW-0812">Transmembrane</keyword>
<dbReference type="AlphaFoldDB" id="A0A542YA37"/>
<feature type="region of interest" description="Disordered" evidence="1">
    <location>
        <begin position="159"/>
        <end position="181"/>
    </location>
</feature>
<organism evidence="4 5">
    <name type="scientific">Leucobacter komagatae</name>
    <dbReference type="NCBI Taxonomy" id="55969"/>
    <lineage>
        <taxon>Bacteria</taxon>
        <taxon>Bacillati</taxon>
        <taxon>Actinomycetota</taxon>
        <taxon>Actinomycetes</taxon>
        <taxon>Micrococcales</taxon>
        <taxon>Microbacteriaceae</taxon>
        <taxon>Leucobacter</taxon>
    </lineage>
</organism>
<feature type="transmembrane region" description="Helical" evidence="2">
    <location>
        <begin position="76"/>
        <end position="96"/>
    </location>
</feature>
<keyword evidence="5" id="KW-1185">Reference proteome</keyword>
<dbReference type="InterPro" id="IPR006976">
    <property type="entry name" value="VanZ-like"/>
</dbReference>
<feature type="domain" description="VanZ-like" evidence="3">
    <location>
        <begin position="49"/>
        <end position="148"/>
    </location>
</feature>
<dbReference type="EMBL" id="VFON01000001">
    <property type="protein sequence ID" value="TQL44824.1"/>
    <property type="molecule type" value="Genomic_DNA"/>
</dbReference>
<reference evidence="4 5" key="1">
    <citation type="submission" date="2019-06" db="EMBL/GenBank/DDBJ databases">
        <title>Sequencing the genomes of 1000 actinobacteria strains.</title>
        <authorList>
            <person name="Klenk H.-P."/>
        </authorList>
    </citation>
    <scope>NUCLEOTIDE SEQUENCE [LARGE SCALE GENOMIC DNA]</scope>
    <source>
        <strain evidence="4 5">DSM 8803</strain>
    </source>
</reference>
<dbReference type="Pfam" id="PF04892">
    <property type="entry name" value="VanZ"/>
    <property type="match status" value="1"/>
</dbReference>